<evidence type="ECO:0000313" key="1">
    <source>
        <dbReference type="EMBL" id="TWG11915.1"/>
    </source>
</evidence>
<protein>
    <submittedName>
        <fullName evidence="1">Uncharacterized protein</fullName>
    </submittedName>
</protein>
<proteinExistence type="predicted"/>
<reference evidence="1 2" key="1">
    <citation type="submission" date="2019-06" db="EMBL/GenBank/DDBJ databases">
        <title>Sequencing the genomes of 1000 actinobacteria strains.</title>
        <authorList>
            <person name="Klenk H.-P."/>
        </authorList>
    </citation>
    <scope>NUCLEOTIDE SEQUENCE [LARGE SCALE GENOMIC DNA]</scope>
    <source>
        <strain evidence="1 2">DSM 102131</strain>
    </source>
</reference>
<comment type="caution">
    <text evidence="1">The sequence shown here is derived from an EMBL/GenBank/DDBJ whole genome shotgun (WGS) entry which is preliminary data.</text>
</comment>
<gene>
    <name evidence="1" type="ORF">FHX75_14245</name>
</gene>
<dbReference type="AlphaFoldDB" id="A0A561VJV8"/>
<evidence type="ECO:0000313" key="2">
    <source>
        <dbReference type="Proteomes" id="UP000319927"/>
    </source>
</evidence>
<dbReference type="Proteomes" id="UP000319927">
    <property type="component" value="Unassembled WGS sequence"/>
</dbReference>
<keyword evidence="2" id="KW-1185">Reference proteome</keyword>
<name>A0A561VJV8_9ACTN</name>
<accession>A0A561VJV8</accession>
<dbReference type="EMBL" id="VIXA01000004">
    <property type="protein sequence ID" value="TWG11915.1"/>
    <property type="molecule type" value="Genomic_DNA"/>
</dbReference>
<organism evidence="1 2">
    <name type="scientific">Micromonospora palomenae</name>
    <dbReference type="NCBI Taxonomy" id="1461247"/>
    <lineage>
        <taxon>Bacteria</taxon>
        <taxon>Bacillati</taxon>
        <taxon>Actinomycetota</taxon>
        <taxon>Actinomycetes</taxon>
        <taxon>Micromonosporales</taxon>
        <taxon>Micromonosporaceae</taxon>
        <taxon>Micromonospora</taxon>
    </lineage>
</organism>
<sequence>MSFAVSGCNSGPVLAYRDRFRPDQRARTSRSGSALACRMSGYRVRWACLHVRVWAGERSGVP</sequence>